<feature type="compositionally biased region" description="Low complexity" evidence="1">
    <location>
        <begin position="37"/>
        <end position="49"/>
    </location>
</feature>
<evidence type="ECO:0000313" key="2">
    <source>
        <dbReference type="EMBL" id="CAG8596724.1"/>
    </source>
</evidence>
<feature type="compositionally biased region" description="Polar residues" evidence="1">
    <location>
        <begin position="303"/>
        <end position="325"/>
    </location>
</feature>
<evidence type="ECO:0000313" key="3">
    <source>
        <dbReference type="Proteomes" id="UP000789572"/>
    </source>
</evidence>
<feature type="compositionally biased region" description="Basic residues" evidence="1">
    <location>
        <begin position="271"/>
        <end position="287"/>
    </location>
</feature>
<dbReference type="EMBL" id="CAJVPJ010001583">
    <property type="protein sequence ID" value="CAG8596724.1"/>
    <property type="molecule type" value="Genomic_DNA"/>
</dbReference>
<gene>
    <name evidence="2" type="ORF">POCULU_LOCUS7251</name>
</gene>
<protein>
    <submittedName>
        <fullName evidence="2">2269_t:CDS:1</fullName>
    </submittedName>
</protein>
<feature type="compositionally biased region" description="Pro residues" evidence="1">
    <location>
        <begin position="334"/>
        <end position="347"/>
    </location>
</feature>
<name>A0A9N9CAS9_9GLOM</name>
<comment type="caution">
    <text evidence="2">The sequence shown here is derived from an EMBL/GenBank/DDBJ whole genome shotgun (WGS) entry which is preliminary data.</text>
</comment>
<organism evidence="2 3">
    <name type="scientific">Paraglomus occultum</name>
    <dbReference type="NCBI Taxonomy" id="144539"/>
    <lineage>
        <taxon>Eukaryota</taxon>
        <taxon>Fungi</taxon>
        <taxon>Fungi incertae sedis</taxon>
        <taxon>Mucoromycota</taxon>
        <taxon>Glomeromycotina</taxon>
        <taxon>Glomeromycetes</taxon>
        <taxon>Paraglomerales</taxon>
        <taxon>Paraglomeraceae</taxon>
        <taxon>Paraglomus</taxon>
    </lineage>
</organism>
<sequence>MSIEPLPANDDQHPSVVIDTECNFICSSDVDRPVHSNSSQFSLTSSSSSFNEPRRRSSRKQQRVRSKQTSYPSVGQLLWENGESYSDVRLSFEDKGMLAMKAGIPTELRLHSIVLFQSQFFKEQLSHTSTNVPSSPASNVIREKQIIVRLPARVTEEDMVNFYCTLKLMYTKAWSSELANNLAKGVGCLSVCCEIGFHEGIAECWAWLVQKCTRDKNNEMMRRLIEAYPDLYEKFGDKVDSLSTPDSSHLQIPITQKSSPKQRPPPISRRSSSRRKTRTAPHARRRTSATAPSSSPMLRPNYSDESMSSNASAPLTPTSDTSPHSLSRDNVLPSPSPSPSSPLPSPPSDSIMSSLPPAKRTINKTINTTTSGANIVTTTYLFPAMPAATPPNKFTSPRILNSWISKFEMFAIMAKRACNNLPDEARLDNRCFPFLGYFVSAFESIYELAGQSLITSAEALDFTLRMLNVIKVEHTHYHTLHLPPPERPERGTLTPPIVLHESLDVPLANILKFALVSKEQKHLCDYLWAPSNISNLMHLREILSDNGNGMDEDEFEEMDEVIGQESLLKAQRVSNVEHMVVGEKMAEVMREIRGQSYCL</sequence>
<feature type="region of interest" description="Disordered" evidence="1">
    <location>
        <begin position="37"/>
        <end position="69"/>
    </location>
</feature>
<feature type="region of interest" description="Disordered" evidence="1">
    <location>
        <begin position="242"/>
        <end position="356"/>
    </location>
</feature>
<keyword evidence="3" id="KW-1185">Reference proteome</keyword>
<dbReference type="AlphaFoldDB" id="A0A9N9CAS9"/>
<proteinExistence type="predicted"/>
<evidence type="ECO:0000256" key="1">
    <source>
        <dbReference type="SAM" id="MobiDB-lite"/>
    </source>
</evidence>
<feature type="compositionally biased region" description="Basic residues" evidence="1">
    <location>
        <begin position="56"/>
        <end position="66"/>
    </location>
</feature>
<dbReference type="OrthoDB" id="2408370at2759"/>
<dbReference type="Proteomes" id="UP000789572">
    <property type="component" value="Unassembled WGS sequence"/>
</dbReference>
<feature type="compositionally biased region" description="Polar residues" evidence="1">
    <location>
        <begin position="242"/>
        <end position="254"/>
    </location>
</feature>
<accession>A0A9N9CAS9</accession>
<reference evidence="2" key="1">
    <citation type="submission" date="2021-06" db="EMBL/GenBank/DDBJ databases">
        <authorList>
            <person name="Kallberg Y."/>
            <person name="Tangrot J."/>
            <person name="Rosling A."/>
        </authorList>
    </citation>
    <scope>NUCLEOTIDE SEQUENCE</scope>
    <source>
        <strain evidence="2">IA702</strain>
    </source>
</reference>